<accession>A0A5S4VHV6</accession>
<feature type="transmembrane region" description="Helical" evidence="1">
    <location>
        <begin position="39"/>
        <end position="64"/>
    </location>
</feature>
<dbReference type="EMBL" id="VSTF01000016">
    <property type="protein sequence ID" value="TYL57754.1"/>
    <property type="molecule type" value="Genomic_DNA"/>
</dbReference>
<evidence type="ECO:0000313" key="3">
    <source>
        <dbReference type="Proteomes" id="UP000324327"/>
    </source>
</evidence>
<evidence type="ECO:0000313" key="2">
    <source>
        <dbReference type="EMBL" id="TYL57754.1"/>
    </source>
</evidence>
<reference evidence="2 3" key="2">
    <citation type="submission" date="2019-09" db="EMBL/GenBank/DDBJ databases">
        <title>Strain-level analysis of Eubacterium rectale using genomes from metagenomes.</title>
        <authorList>
            <person name="Karcher N."/>
            <person name="Segata N."/>
        </authorList>
    </citation>
    <scope>NUCLEOTIDE SEQUENCE [LARGE SCALE GENOMIC DNA]</scope>
    <source>
        <strain evidence="2 3">T3WBe13</strain>
    </source>
</reference>
<gene>
    <name evidence="2" type="ORF">FYL31_12375</name>
</gene>
<dbReference type="Proteomes" id="UP000324327">
    <property type="component" value="Unassembled WGS sequence"/>
</dbReference>
<comment type="caution">
    <text evidence="2">The sequence shown here is derived from an EMBL/GenBank/DDBJ whole genome shotgun (WGS) entry which is preliminary data.</text>
</comment>
<keyword evidence="1" id="KW-0812">Transmembrane</keyword>
<keyword evidence="1" id="KW-0472">Membrane</keyword>
<evidence type="ECO:0000256" key="1">
    <source>
        <dbReference type="SAM" id="Phobius"/>
    </source>
</evidence>
<organism evidence="2 3">
    <name type="scientific">Agathobacter rectalis</name>
    <dbReference type="NCBI Taxonomy" id="39491"/>
    <lineage>
        <taxon>Bacteria</taxon>
        <taxon>Bacillati</taxon>
        <taxon>Bacillota</taxon>
        <taxon>Clostridia</taxon>
        <taxon>Lachnospirales</taxon>
        <taxon>Lachnospiraceae</taxon>
        <taxon>Agathobacter</taxon>
    </lineage>
</organism>
<proteinExistence type="predicted"/>
<dbReference type="AlphaFoldDB" id="A0A5S4VHV6"/>
<protein>
    <submittedName>
        <fullName evidence="2">Uncharacterized protein</fullName>
    </submittedName>
</protein>
<dbReference type="RefSeq" id="WP_148873187.1">
    <property type="nucleotide sequence ID" value="NZ_JBCIUJ010000023.1"/>
</dbReference>
<reference evidence="2 3" key="1">
    <citation type="submission" date="2019-08" db="EMBL/GenBank/DDBJ databases">
        <authorList>
            <person name="Duncan S."/>
            <person name="Walker A."/>
        </authorList>
    </citation>
    <scope>NUCLEOTIDE SEQUENCE [LARGE SCALE GENOMIC DNA]</scope>
    <source>
        <strain evidence="2 3">T3WBe13</strain>
    </source>
</reference>
<name>A0A5S4VHV6_9FIRM</name>
<feature type="transmembrane region" description="Helical" evidence="1">
    <location>
        <begin position="12"/>
        <end position="33"/>
    </location>
</feature>
<sequence length="76" mass="8892">MRYEQKSVAKECINIILLLINIKIPSIVYDYYFKYSEGPYLQIAVIVEYSLTCIAWMILILYIIKVLNLKNKAGID</sequence>
<keyword evidence="1" id="KW-1133">Transmembrane helix</keyword>